<dbReference type="EMBL" id="BPVZ01000378">
    <property type="protein sequence ID" value="GKV50579.1"/>
    <property type="molecule type" value="Genomic_DNA"/>
</dbReference>
<reference evidence="1 2" key="1">
    <citation type="journal article" date="2021" name="Commun. Biol.">
        <title>The genome of Shorea leprosula (Dipterocarpaceae) highlights the ecological relevance of drought in aseasonal tropical rainforests.</title>
        <authorList>
            <person name="Ng K.K.S."/>
            <person name="Kobayashi M.J."/>
            <person name="Fawcett J.A."/>
            <person name="Hatakeyama M."/>
            <person name="Paape T."/>
            <person name="Ng C.H."/>
            <person name="Ang C.C."/>
            <person name="Tnah L.H."/>
            <person name="Lee C.T."/>
            <person name="Nishiyama T."/>
            <person name="Sese J."/>
            <person name="O'Brien M.J."/>
            <person name="Copetti D."/>
            <person name="Mohd Noor M.I."/>
            <person name="Ong R.C."/>
            <person name="Putra M."/>
            <person name="Sireger I.Z."/>
            <person name="Indrioko S."/>
            <person name="Kosugi Y."/>
            <person name="Izuno A."/>
            <person name="Isagi Y."/>
            <person name="Lee S.L."/>
            <person name="Shimizu K.K."/>
        </authorList>
    </citation>
    <scope>NUCLEOTIDE SEQUENCE [LARGE SCALE GENOMIC DNA]</scope>
    <source>
        <strain evidence="1">214</strain>
    </source>
</reference>
<sequence length="122" mass="13687">MRFFSRLISTVTMNAQTHEIIGSLIAIGGTDRLGSLEAQPMFGSKRLSNQFISTIEDSKSAKLLGKSIACLLVTNRRKRVHRLHFRTRVNARSRFLETSVTMRTIGRSYKGGEAAEMQPTRS</sequence>
<proteinExistence type="predicted"/>
<dbReference type="AlphaFoldDB" id="A0AAV5MN58"/>
<accession>A0AAV5MN58</accession>
<evidence type="ECO:0000313" key="2">
    <source>
        <dbReference type="Proteomes" id="UP001054252"/>
    </source>
</evidence>
<keyword evidence="2" id="KW-1185">Reference proteome</keyword>
<organism evidence="1 2">
    <name type="scientific">Rubroshorea leprosula</name>
    <dbReference type="NCBI Taxonomy" id="152421"/>
    <lineage>
        <taxon>Eukaryota</taxon>
        <taxon>Viridiplantae</taxon>
        <taxon>Streptophyta</taxon>
        <taxon>Embryophyta</taxon>
        <taxon>Tracheophyta</taxon>
        <taxon>Spermatophyta</taxon>
        <taxon>Magnoliopsida</taxon>
        <taxon>eudicotyledons</taxon>
        <taxon>Gunneridae</taxon>
        <taxon>Pentapetalae</taxon>
        <taxon>rosids</taxon>
        <taxon>malvids</taxon>
        <taxon>Malvales</taxon>
        <taxon>Dipterocarpaceae</taxon>
        <taxon>Rubroshorea</taxon>
    </lineage>
</organism>
<gene>
    <name evidence="1" type="ORF">SLEP1_g57282</name>
</gene>
<protein>
    <submittedName>
        <fullName evidence="1">Uncharacterized protein</fullName>
    </submittedName>
</protein>
<evidence type="ECO:0000313" key="1">
    <source>
        <dbReference type="EMBL" id="GKV50579.1"/>
    </source>
</evidence>
<dbReference type="Proteomes" id="UP001054252">
    <property type="component" value="Unassembled WGS sequence"/>
</dbReference>
<name>A0AAV5MN58_9ROSI</name>
<comment type="caution">
    <text evidence="1">The sequence shown here is derived from an EMBL/GenBank/DDBJ whole genome shotgun (WGS) entry which is preliminary data.</text>
</comment>